<organism evidence="2 3">
    <name type="scientific">Legionella israelensis</name>
    <dbReference type="NCBI Taxonomy" id="454"/>
    <lineage>
        <taxon>Bacteria</taxon>
        <taxon>Pseudomonadati</taxon>
        <taxon>Pseudomonadota</taxon>
        <taxon>Gammaproteobacteria</taxon>
        <taxon>Legionellales</taxon>
        <taxon>Legionellaceae</taxon>
        <taxon>Legionella</taxon>
    </lineage>
</organism>
<keyword evidence="3" id="KW-1185">Reference proteome</keyword>
<name>A0A0W0VU93_9GAMM</name>
<gene>
    <name evidence="2" type="ORF">Lisr_1364</name>
</gene>
<dbReference type="OrthoDB" id="5659946at2"/>
<feature type="transmembrane region" description="Helical" evidence="1">
    <location>
        <begin position="55"/>
        <end position="73"/>
    </location>
</feature>
<feature type="transmembrane region" description="Helical" evidence="1">
    <location>
        <begin position="20"/>
        <end position="48"/>
    </location>
</feature>
<keyword evidence="1" id="KW-1133">Transmembrane helix</keyword>
<feature type="transmembrane region" description="Helical" evidence="1">
    <location>
        <begin position="231"/>
        <end position="254"/>
    </location>
</feature>
<dbReference type="RefSeq" id="WP_065235990.1">
    <property type="nucleotide sequence ID" value="NZ_CAAAJA010000003.1"/>
</dbReference>
<feature type="transmembrane region" description="Helical" evidence="1">
    <location>
        <begin position="261"/>
        <end position="284"/>
    </location>
</feature>
<dbReference type="EMBL" id="LNYH01000070">
    <property type="protein sequence ID" value="KTD23683.1"/>
    <property type="molecule type" value="Genomic_DNA"/>
</dbReference>
<feature type="transmembrane region" description="Helical" evidence="1">
    <location>
        <begin position="205"/>
        <end position="225"/>
    </location>
</feature>
<proteinExistence type="predicted"/>
<keyword evidence="1" id="KW-0812">Transmembrane</keyword>
<keyword evidence="1" id="KW-0472">Membrane</keyword>
<evidence type="ECO:0000256" key="1">
    <source>
        <dbReference type="SAM" id="Phobius"/>
    </source>
</evidence>
<sequence length="305" mass="34128">MNPATGFLARQCKMLLENKPYAYLAISFFTLIPFATWLAVAFIALITLRKGEKEGIQALLLAMIVNLTVMMLLAPVQAVFYSTLINFVPAFIAAYVLRCTASWRYSLGSLFFQSLLTVGLIQVFAPELINEQFMLLKSLLTEYQDFDGMFVFGEYGKKIDQNIMAHLLFSAQMVSVLLSTVLSLLCARWMQAKCYNPGGFKKEVFGFRSGKFALVLLLLLFPAAYSKVLVAIDLLPLVLLYFLVAGAVLAYVVLSQKKIKGAAILMSLSLLVKPIIIFPVYIIFGLLDSIFNFRVYLLAKKRELA</sequence>
<dbReference type="PATRIC" id="fig|454.4.peg.1472"/>
<accession>A0A0W0VU93</accession>
<evidence type="ECO:0000313" key="3">
    <source>
        <dbReference type="Proteomes" id="UP000054761"/>
    </source>
</evidence>
<reference evidence="2 3" key="1">
    <citation type="submission" date="2015-11" db="EMBL/GenBank/DDBJ databases">
        <title>Genomic analysis of 38 Legionella species identifies large and diverse effector repertoires.</title>
        <authorList>
            <person name="Burstein D."/>
            <person name="Amaro F."/>
            <person name="Zusman T."/>
            <person name="Lifshitz Z."/>
            <person name="Cohen O."/>
            <person name="Gilbert J.A."/>
            <person name="Pupko T."/>
            <person name="Shuman H.A."/>
            <person name="Segal G."/>
        </authorList>
    </citation>
    <scope>NUCLEOTIDE SEQUENCE [LARGE SCALE GENOMIC DNA]</scope>
    <source>
        <strain evidence="2 3">Bercovier 4</strain>
    </source>
</reference>
<dbReference type="AlphaFoldDB" id="A0A0W0VU93"/>
<feature type="transmembrane region" description="Helical" evidence="1">
    <location>
        <begin position="109"/>
        <end position="129"/>
    </location>
</feature>
<evidence type="ECO:0000313" key="2">
    <source>
        <dbReference type="EMBL" id="KTD23683.1"/>
    </source>
</evidence>
<feature type="transmembrane region" description="Helical" evidence="1">
    <location>
        <begin position="163"/>
        <end position="185"/>
    </location>
</feature>
<protein>
    <submittedName>
        <fullName evidence="2">Membrane protein</fullName>
    </submittedName>
</protein>
<dbReference type="Proteomes" id="UP000054761">
    <property type="component" value="Unassembled WGS sequence"/>
</dbReference>
<comment type="caution">
    <text evidence="2">The sequence shown here is derived from an EMBL/GenBank/DDBJ whole genome shotgun (WGS) entry which is preliminary data.</text>
</comment>
<feature type="transmembrane region" description="Helical" evidence="1">
    <location>
        <begin position="79"/>
        <end position="97"/>
    </location>
</feature>
<dbReference type="STRING" id="454.Lisr_1364"/>